<reference evidence="1" key="1">
    <citation type="journal article" date="2014" name="Int. J. Syst. Evol. Microbiol.">
        <title>Complete genome sequence of Corynebacterium casei LMG S-19264T (=DSM 44701T), isolated from a smear-ripened cheese.</title>
        <authorList>
            <consortium name="US DOE Joint Genome Institute (JGI-PGF)"/>
            <person name="Walter F."/>
            <person name="Albersmeier A."/>
            <person name="Kalinowski J."/>
            <person name="Ruckert C."/>
        </authorList>
    </citation>
    <scope>NUCLEOTIDE SEQUENCE</scope>
    <source>
        <strain evidence="1">NBRC 110023</strain>
    </source>
</reference>
<keyword evidence="2" id="KW-1185">Reference proteome</keyword>
<dbReference type="RefSeq" id="WP_284217142.1">
    <property type="nucleotide sequence ID" value="NZ_BSOT01000005.1"/>
</dbReference>
<name>A0AA37WK20_9ALTE</name>
<reference evidence="1" key="2">
    <citation type="submission" date="2023-01" db="EMBL/GenBank/DDBJ databases">
        <title>Draft genome sequence of Agaribacter marinus strain NBRC 110023.</title>
        <authorList>
            <person name="Sun Q."/>
            <person name="Mori K."/>
        </authorList>
    </citation>
    <scope>NUCLEOTIDE SEQUENCE</scope>
    <source>
        <strain evidence="1">NBRC 110023</strain>
    </source>
</reference>
<dbReference type="InterPro" id="IPR014903">
    <property type="entry name" value="DUF1796"/>
</dbReference>
<proteinExistence type="predicted"/>
<evidence type="ECO:0000313" key="1">
    <source>
        <dbReference type="EMBL" id="GLR70864.1"/>
    </source>
</evidence>
<evidence type="ECO:0000313" key="2">
    <source>
        <dbReference type="Proteomes" id="UP001156601"/>
    </source>
</evidence>
<dbReference type="AlphaFoldDB" id="A0AA37WK20"/>
<protein>
    <recommendedName>
        <fullName evidence="3">Papain-like cysteine peptidase</fullName>
    </recommendedName>
</protein>
<dbReference type="Pfam" id="PF08795">
    <property type="entry name" value="DUF1796"/>
    <property type="match status" value="1"/>
</dbReference>
<evidence type="ECO:0008006" key="3">
    <source>
        <dbReference type="Google" id="ProtNLM"/>
    </source>
</evidence>
<sequence>MKRNDMTESYSSQKVNEVINVSNSIRSTLSKFVGTSNKPNTFVSLGQNCSSAWYLKQVGLKTASYPFDWIFSSTEIVYDCIQTRFSRFLDRTYYIQKTEKSAGHYLYHSSLFNHRNPLSNDKDYNYYERTCKRFLEIIDSQEEVIYVLTLVNEPTKRPGWANGFTNHFPMPENQSVQSADKLISELSDKNPKAKFIVIDHYTTSNKRSHCELTKKNMCFIEFNALGRSTGVNYVSPLDDFSFKLMLSGLTL</sequence>
<dbReference type="Proteomes" id="UP001156601">
    <property type="component" value="Unassembled WGS sequence"/>
</dbReference>
<dbReference type="EMBL" id="BSOT01000005">
    <property type="protein sequence ID" value="GLR70864.1"/>
    <property type="molecule type" value="Genomic_DNA"/>
</dbReference>
<organism evidence="1 2">
    <name type="scientific">Agaribacter marinus</name>
    <dbReference type="NCBI Taxonomy" id="1431249"/>
    <lineage>
        <taxon>Bacteria</taxon>
        <taxon>Pseudomonadati</taxon>
        <taxon>Pseudomonadota</taxon>
        <taxon>Gammaproteobacteria</taxon>
        <taxon>Alteromonadales</taxon>
        <taxon>Alteromonadaceae</taxon>
        <taxon>Agaribacter</taxon>
    </lineage>
</organism>
<gene>
    <name evidence="1" type="ORF">GCM10007852_17720</name>
</gene>
<accession>A0AA37WK20</accession>
<comment type="caution">
    <text evidence="1">The sequence shown here is derived from an EMBL/GenBank/DDBJ whole genome shotgun (WGS) entry which is preliminary data.</text>
</comment>